<accession>A0AAV4C7H2</accession>
<dbReference type="Proteomes" id="UP000735302">
    <property type="component" value="Unassembled WGS sequence"/>
</dbReference>
<reference evidence="3 4" key="1">
    <citation type="journal article" date="2021" name="Elife">
        <title>Chloroplast acquisition without the gene transfer in kleptoplastic sea slugs, Plakobranchus ocellatus.</title>
        <authorList>
            <person name="Maeda T."/>
            <person name="Takahashi S."/>
            <person name="Yoshida T."/>
            <person name="Shimamura S."/>
            <person name="Takaki Y."/>
            <person name="Nagai Y."/>
            <person name="Toyoda A."/>
            <person name="Suzuki Y."/>
            <person name="Arimoto A."/>
            <person name="Ishii H."/>
            <person name="Satoh N."/>
            <person name="Nishiyama T."/>
            <person name="Hasebe M."/>
            <person name="Maruyama T."/>
            <person name="Minagawa J."/>
            <person name="Obokata J."/>
            <person name="Shigenobu S."/>
        </authorList>
    </citation>
    <scope>NUCLEOTIDE SEQUENCE [LARGE SCALE GENOMIC DNA]</scope>
</reference>
<gene>
    <name evidence="3" type="ORF">PoB_005414000</name>
</gene>
<keyword evidence="2" id="KW-0472">Membrane</keyword>
<evidence type="ECO:0000256" key="2">
    <source>
        <dbReference type="SAM" id="Phobius"/>
    </source>
</evidence>
<feature type="compositionally biased region" description="Polar residues" evidence="1">
    <location>
        <begin position="263"/>
        <end position="274"/>
    </location>
</feature>
<evidence type="ECO:0000256" key="1">
    <source>
        <dbReference type="SAM" id="MobiDB-lite"/>
    </source>
</evidence>
<keyword evidence="2" id="KW-1133">Transmembrane helix</keyword>
<protein>
    <recommendedName>
        <fullName evidence="5">Fibronectin type-III domain-containing protein</fullName>
    </recommendedName>
</protein>
<sequence>MVIFWFEGRSASMWAFVLYFSVYFHQYVAADLLPVAVPPTDNISPSSNNSHEDHQLFNHFKETYDRRVFGQMTLHLLDVSPSSIRVGWSLTNKTFPDSSLEVSVICETFDGRIVSNKLHPATSSYEFQFLRSDTEFTVCVYMLETSPGTNNKVLHFECAPFHTIPVLRPDSVLGVALTLGYLVLMGGMGYVAWWRRSREIKRRLADEADEAEEEARIKTHGGLDGSDEDFNACYSKDIDPKKELLYDKSRPGCSGISRKESSNSEPALNGSSSFKAKGRSLGSLGALCGRPQKEQHAILYNAQDREISF</sequence>
<proteinExistence type="predicted"/>
<dbReference type="EMBL" id="BLXT01005934">
    <property type="protein sequence ID" value="GFO27635.1"/>
    <property type="molecule type" value="Genomic_DNA"/>
</dbReference>
<comment type="caution">
    <text evidence="3">The sequence shown here is derived from an EMBL/GenBank/DDBJ whole genome shotgun (WGS) entry which is preliminary data.</text>
</comment>
<evidence type="ECO:0008006" key="5">
    <source>
        <dbReference type="Google" id="ProtNLM"/>
    </source>
</evidence>
<feature type="transmembrane region" description="Helical" evidence="2">
    <location>
        <begin position="172"/>
        <end position="193"/>
    </location>
</feature>
<keyword evidence="2" id="KW-0812">Transmembrane</keyword>
<keyword evidence="4" id="KW-1185">Reference proteome</keyword>
<evidence type="ECO:0000313" key="4">
    <source>
        <dbReference type="Proteomes" id="UP000735302"/>
    </source>
</evidence>
<organism evidence="3 4">
    <name type="scientific">Plakobranchus ocellatus</name>
    <dbReference type="NCBI Taxonomy" id="259542"/>
    <lineage>
        <taxon>Eukaryota</taxon>
        <taxon>Metazoa</taxon>
        <taxon>Spiralia</taxon>
        <taxon>Lophotrochozoa</taxon>
        <taxon>Mollusca</taxon>
        <taxon>Gastropoda</taxon>
        <taxon>Heterobranchia</taxon>
        <taxon>Euthyneura</taxon>
        <taxon>Panpulmonata</taxon>
        <taxon>Sacoglossa</taxon>
        <taxon>Placobranchoidea</taxon>
        <taxon>Plakobranchidae</taxon>
        <taxon>Plakobranchus</taxon>
    </lineage>
</organism>
<dbReference type="AlphaFoldDB" id="A0AAV4C7H2"/>
<evidence type="ECO:0000313" key="3">
    <source>
        <dbReference type="EMBL" id="GFO27635.1"/>
    </source>
</evidence>
<name>A0AAV4C7H2_9GAST</name>
<feature type="region of interest" description="Disordered" evidence="1">
    <location>
        <begin position="254"/>
        <end position="277"/>
    </location>
</feature>